<sequence length="1751" mass="181929">MMKVYPFIGRFAAGLVRFVLPFLCTLPLAGQCLNPELAVINSCIEHPNPGGGPLNVESEILVVSSGLVPVNVADAGVDLPFNGFGAANADISAEPGDCPFKFPTVTALPGCPGAIPLGPNDVIPAGAIVVIFVTGTTISADILDVDFSNICPNGQPVYILQSSCERTAGAFANGSTGGNPLRTIGVTSPCGVRAFTYNTQEINPADGTYYLVGANAVGNLDCDLPTIPETCPAIDLTYYICDPAGALAPVPATDLASIYPLSDVSVSFFPTATAAETNTGRITQYQPAGMATDTLYARIIYATNFCIVVRPLIIRYQTGPAQSTAPAAPLPGCADEGMGLFDLRRLDAEIGGGQPVTYYTDAAGNSPVTDPGNYAGPAGTLFARAGEGSCAGAIVPVELVLVDQPALSPVATPTTCPENTDGIVALNPSGNGPFSFAWAGDTLPASATLTDLPAGDYTATVRDVNGCSSAASATVLAGPALTLSCGLGAPASGPAQSDGVATLTITQGRPPYTVTYSGAAAGAVQFPTAMGDVAGLPPGDYTFVATDANGCTSTDCSLTIGVAFPIDLMCFVRNNSNGSTILGAIRIELSGGVPPFLVELTDQNNNTSSFPNRPAGTQVFPNLPVGTYTITVTDAQGQETSCTRSIVLDNCPLTVTNVQLLASDCSGADNVIIRLSLAGNSGAIATVWSGGNNIEQFNGQQEAGPLPPGDYFVQVSDQSACPPIFQGPITVTNPGPVVWTNSSSGQSNPCTPDGLIEATVQSGGTPPYTIRLRDEDSGTELANFPNVTAGQTVQFTNLEGSATGRNYAVFVTDALGCPTPLAPYTITSLPAPAITFLPAGQMITAPTCTDGTDGSLTIAASGGTAPYTYRWIDYPERSLGRVLADGPSQTNLPAGDYQIEVRDGLGCLDTLVLNVPAGSSPTLACGPATDAIGPTGGTVEVDLAGGSGPYVLTLTRLGENLVFPNLPAGTTLISDLPGGDYSGRITDAAGCTSLPCTFSVGFTPCQLGATAITVPADCAGPGEIAVTVTGALGAVSLAWADPTFPAATVVMPVDSGAYFVSITDAAGCQLDTFFRVGRVDDAPALLNVGATPLELCLTDTFQIDLDFGGTPPFVLSYELQFTDRPAQPGMQTFNGSQGSLRIDAAQIPGDSALLVITELADARCRTTVMAPATALKFVRPDTIRRFDITCDPSPLDIGGRLFDATMPSDTFMVDDGSLCGLRYEVDLTFEAPEVPDTSLVFICPGTQYIVAATQDTFDASRPEGRVVYPRPGACDSIVYVRLDIPPVFVGSFSTGACAGDTVFYGDRFFTAENSNGLARLVGQASTGCDSLVAVNVIFTRVGELRLLGNHRICRGDSILLRFAYDGPGRIDARLADTQGNVYNFNGLGNGSREMLFPTVSTTYRILSANVGMCPGEFQGSSTVTINDLDLTTEVLLDPAAFCFDTLGKVAVYPSGGTEPYAIRWSNGRSDSINRNLLAGTYAVTVEDADGCQVIDSLVLNERQALTAAVTALPPDCPGGTGKIRIDTLYGGGGFYEVSLDGSFFIAADRVGDFNPPEGLGRLLIQDVDDCALQLDFFVPGPLLPELSLPEDTLIFLGDSLLLDPQVSVEVDSAWWSPPLGLRTPNRATTLAAPTQSTDYLLNLITASGCRLSQLVSVQVDERVPIYAPTAFSPNGDGTNDTYRLELGARVAEVLSFRIYNRWGHLVFEGLDGWDGITNGARAPAAVYVFTATVRLSDGSERALRGDFVLMR</sequence>
<evidence type="ECO:0000313" key="2">
    <source>
        <dbReference type="Proteomes" id="UP000650081"/>
    </source>
</evidence>
<dbReference type="InterPro" id="IPR026341">
    <property type="entry name" value="T9SS_type_B"/>
</dbReference>
<evidence type="ECO:0000313" key="1">
    <source>
        <dbReference type="EMBL" id="MBC6993664.1"/>
    </source>
</evidence>
<dbReference type="Pfam" id="PF13573">
    <property type="entry name" value="SprB"/>
    <property type="match status" value="1"/>
</dbReference>
<dbReference type="RefSeq" id="WP_187465773.1">
    <property type="nucleotide sequence ID" value="NZ_JACSIT010000070.1"/>
</dbReference>
<dbReference type="Proteomes" id="UP000650081">
    <property type="component" value="Unassembled WGS sequence"/>
</dbReference>
<reference evidence="1" key="1">
    <citation type="submission" date="2020-08" db="EMBL/GenBank/DDBJ databases">
        <title>Lewinella bacteria from marine environments.</title>
        <authorList>
            <person name="Zhong Y."/>
        </authorList>
    </citation>
    <scope>NUCLEOTIDE SEQUENCE</scope>
    <source>
        <strain evidence="1">KCTC 42187</strain>
    </source>
</reference>
<protein>
    <submittedName>
        <fullName evidence="1">Gliding motility-associated C-terminal domain-containing protein</fullName>
    </submittedName>
</protein>
<proteinExistence type="predicted"/>
<gene>
    <name evidence="1" type="ORF">H9S92_05805</name>
</gene>
<dbReference type="EMBL" id="JACSIT010000070">
    <property type="protein sequence ID" value="MBC6993664.1"/>
    <property type="molecule type" value="Genomic_DNA"/>
</dbReference>
<dbReference type="InterPro" id="IPR025667">
    <property type="entry name" value="SprB_repeat"/>
</dbReference>
<dbReference type="NCBIfam" id="TIGR04131">
    <property type="entry name" value="Bac_Flav_CTERM"/>
    <property type="match status" value="1"/>
</dbReference>
<dbReference type="Gene3D" id="2.60.40.740">
    <property type="match status" value="1"/>
</dbReference>
<dbReference type="Pfam" id="PF13585">
    <property type="entry name" value="CHU_C"/>
    <property type="match status" value="1"/>
</dbReference>
<keyword evidence="2" id="KW-1185">Reference proteome</keyword>
<name>A0A923PLU7_9BACT</name>
<comment type="caution">
    <text evidence="1">The sequence shown here is derived from an EMBL/GenBank/DDBJ whole genome shotgun (WGS) entry which is preliminary data.</text>
</comment>
<accession>A0A923PLU7</accession>
<organism evidence="1 2">
    <name type="scientific">Neolewinella lacunae</name>
    <dbReference type="NCBI Taxonomy" id="1517758"/>
    <lineage>
        <taxon>Bacteria</taxon>
        <taxon>Pseudomonadati</taxon>
        <taxon>Bacteroidota</taxon>
        <taxon>Saprospiria</taxon>
        <taxon>Saprospirales</taxon>
        <taxon>Lewinellaceae</taxon>
        <taxon>Neolewinella</taxon>
    </lineage>
</organism>